<dbReference type="PROSITE" id="PS50144">
    <property type="entry name" value="MATH"/>
    <property type="match status" value="1"/>
</dbReference>
<gene>
    <name evidence="5" type="ORF">EJB05_09042</name>
</gene>
<dbReference type="EMBL" id="RWGY01000005">
    <property type="protein sequence ID" value="TVU42623.1"/>
    <property type="molecule type" value="Genomic_DNA"/>
</dbReference>
<dbReference type="GO" id="GO:0016567">
    <property type="term" value="P:protein ubiquitination"/>
    <property type="evidence" value="ECO:0007669"/>
    <property type="project" value="InterPro"/>
</dbReference>
<dbReference type="InterPro" id="IPR002083">
    <property type="entry name" value="MATH/TRAF_dom"/>
</dbReference>
<comment type="similarity">
    <text evidence="2">Belongs to the Tdpoz family.</text>
</comment>
<dbReference type="PANTHER" id="PTHR26379">
    <property type="entry name" value="BTB/POZ AND MATH DOMAIN-CONTAINING PROTEIN 1"/>
    <property type="match status" value="1"/>
</dbReference>
<evidence type="ECO:0000256" key="1">
    <source>
        <dbReference type="ARBA" id="ARBA00004906"/>
    </source>
</evidence>
<dbReference type="Gene3D" id="1.25.40.420">
    <property type="match status" value="1"/>
</dbReference>
<evidence type="ECO:0000259" key="4">
    <source>
        <dbReference type="PROSITE" id="PS50144"/>
    </source>
</evidence>
<dbReference type="InterPro" id="IPR056423">
    <property type="entry name" value="BACK_BPM_SPOP"/>
</dbReference>
<dbReference type="PANTHER" id="PTHR26379:SF187">
    <property type="entry name" value="OS07G0655300 PROTEIN"/>
    <property type="match status" value="1"/>
</dbReference>
<evidence type="ECO:0000313" key="6">
    <source>
        <dbReference type="Proteomes" id="UP000324897"/>
    </source>
</evidence>
<evidence type="ECO:0000256" key="2">
    <source>
        <dbReference type="ARBA" id="ARBA00010846"/>
    </source>
</evidence>
<feature type="domain" description="BTB" evidence="3">
    <location>
        <begin position="205"/>
        <end position="274"/>
    </location>
</feature>
<proteinExistence type="inferred from homology"/>
<dbReference type="SUPFAM" id="SSF49599">
    <property type="entry name" value="TRAF domain-like"/>
    <property type="match status" value="1"/>
</dbReference>
<dbReference type="InterPro" id="IPR008974">
    <property type="entry name" value="TRAF-like"/>
</dbReference>
<sequence length="378" mass="42616">LPNKKLGNMIEIAFPESSQAQLAPRVPSPDAVAACQARGTFEFEIDRYSVYRDFPAGAFIQSPVYNIGGYDWCILFFPGGHDATEAAHASKHHVAVTIQLMTQGSLVAVSYDMGLVEHHTRAFRYVTECETAEFDTRRGCPQGYSEWHLSRFMFRCDLHHLYTARYMDDDSLIIKGTLAVLKSTDSPPSDLPMDLGKLLEVREGADVTFKVAGETFPAHRTIVAARSPVFKTLLQAGPMKEDASASSIVINDMEPNVFKAFLHFIYTDSLPSMDDYSDSDVTELMCQILVAAYRFSMDRLMFFCEHIISRSLEVETVSTVLVLADRYHCKRLKDACMEFMISDRMKHVVKTEGYTHLKRNNPSLLLEALEKAAMSRKF</sequence>
<dbReference type="InterPro" id="IPR011333">
    <property type="entry name" value="SKP1/BTB/POZ_sf"/>
</dbReference>
<dbReference type="AlphaFoldDB" id="A0A5J9W3X0"/>
<dbReference type="SUPFAM" id="SSF54695">
    <property type="entry name" value="POZ domain"/>
    <property type="match status" value="1"/>
</dbReference>
<keyword evidence="6" id="KW-1185">Reference proteome</keyword>
<comment type="pathway">
    <text evidence="1">Protein modification; protein ubiquitination.</text>
</comment>
<dbReference type="InterPro" id="IPR045005">
    <property type="entry name" value="BPM1-6"/>
</dbReference>
<dbReference type="Pfam" id="PF00651">
    <property type="entry name" value="BTB"/>
    <property type="match status" value="1"/>
</dbReference>
<name>A0A5J9W3X0_9POAL</name>
<dbReference type="Gene3D" id="2.60.210.10">
    <property type="entry name" value="Apoptosis, Tumor Necrosis Factor Receptor Associated Protein 2, Chain A"/>
    <property type="match status" value="1"/>
</dbReference>
<feature type="domain" description="MATH" evidence="4">
    <location>
        <begin position="38"/>
        <end position="178"/>
    </location>
</feature>
<comment type="caution">
    <text evidence="5">The sequence shown here is derived from an EMBL/GenBank/DDBJ whole genome shotgun (WGS) entry which is preliminary data.</text>
</comment>
<dbReference type="CDD" id="cd00121">
    <property type="entry name" value="MATH"/>
    <property type="match status" value="1"/>
</dbReference>
<evidence type="ECO:0000259" key="3">
    <source>
        <dbReference type="PROSITE" id="PS50097"/>
    </source>
</evidence>
<feature type="non-terminal residue" evidence="5">
    <location>
        <position position="1"/>
    </location>
</feature>
<dbReference type="PROSITE" id="PS50097">
    <property type="entry name" value="BTB"/>
    <property type="match status" value="1"/>
</dbReference>
<evidence type="ECO:0000313" key="5">
    <source>
        <dbReference type="EMBL" id="TVU42623.1"/>
    </source>
</evidence>
<dbReference type="Proteomes" id="UP000324897">
    <property type="component" value="Unassembled WGS sequence"/>
</dbReference>
<dbReference type="Pfam" id="PF24570">
    <property type="entry name" value="BACK_BPM_SPOP"/>
    <property type="match status" value="1"/>
</dbReference>
<dbReference type="Gene3D" id="3.30.710.10">
    <property type="entry name" value="Potassium Channel Kv1.1, Chain A"/>
    <property type="match status" value="1"/>
</dbReference>
<dbReference type="Pfam" id="PF22486">
    <property type="entry name" value="MATH_2"/>
    <property type="match status" value="1"/>
</dbReference>
<accession>A0A5J9W3X0</accession>
<protein>
    <recommendedName>
        <fullName evidence="7">BTB domain-containing protein</fullName>
    </recommendedName>
</protein>
<dbReference type="OrthoDB" id="6359816at2759"/>
<reference evidence="5 6" key="1">
    <citation type="journal article" date="2019" name="Sci. Rep.">
        <title>A high-quality genome of Eragrostis curvula grass provides insights into Poaceae evolution and supports new strategies to enhance forage quality.</title>
        <authorList>
            <person name="Carballo J."/>
            <person name="Santos B.A.C.M."/>
            <person name="Zappacosta D."/>
            <person name="Garbus I."/>
            <person name="Selva J.P."/>
            <person name="Gallo C.A."/>
            <person name="Diaz A."/>
            <person name="Albertini E."/>
            <person name="Caccamo M."/>
            <person name="Echenique V."/>
        </authorList>
    </citation>
    <scope>NUCLEOTIDE SEQUENCE [LARGE SCALE GENOMIC DNA]</scope>
    <source>
        <strain evidence="6">cv. Victoria</strain>
        <tissue evidence="5">Leaf</tissue>
    </source>
</reference>
<dbReference type="SMART" id="SM00225">
    <property type="entry name" value="BTB"/>
    <property type="match status" value="1"/>
</dbReference>
<dbReference type="InterPro" id="IPR000210">
    <property type="entry name" value="BTB/POZ_dom"/>
</dbReference>
<evidence type="ECO:0008006" key="7">
    <source>
        <dbReference type="Google" id="ProtNLM"/>
    </source>
</evidence>
<organism evidence="5 6">
    <name type="scientific">Eragrostis curvula</name>
    <name type="common">weeping love grass</name>
    <dbReference type="NCBI Taxonomy" id="38414"/>
    <lineage>
        <taxon>Eukaryota</taxon>
        <taxon>Viridiplantae</taxon>
        <taxon>Streptophyta</taxon>
        <taxon>Embryophyta</taxon>
        <taxon>Tracheophyta</taxon>
        <taxon>Spermatophyta</taxon>
        <taxon>Magnoliopsida</taxon>
        <taxon>Liliopsida</taxon>
        <taxon>Poales</taxon>
        <taxon>Poaceae</taxon>
        <taxon>PACMAD clade</taxon>
        <taxon>Chloridoideae</taxon>
        <taxon>Eragrostideae</taxon>
        <taxon>Eragrostidinae</taxon>
        <taxon>Eragrostis</taxon>
    </lineage>
</organism>